<evidence type="ECO:0000313" key="5">
    <source>
        <dbReference type="EMBL" id="AVD71481.1"/>
    </source>
</evidence>
<dbReference type="AlphaFoldDB" id="A0A2L1GKR8"/>
<dbReference type="EMBL" id="CP021255">
    <property type="protein sequence ID" value="AVD70273.1"/>
    <property type="molecule type" value="Genomic_DNA"/>
</dbReference>
<gene>
    <name evidence="1" type="ORF">CAY53_00965</name>
    <name evidence="2" type="ORF">CAY53_01225</name>
    <name evidence="3" type="ORF">CAY53_02540</name>
    <name evidence="4" type="ORF">CAY53_07990</name>
    <name evidence="5" type="ORF">CAY53_08395</name>
</gene>
<dbReference type="Gene3D" id="1.10.10.60">
    <property type="entry name" value="Homeodomain-like"/>
    <property type="match status" value="1"/>
</dbReference>
<dbReference type="InterPro" id="IPR009057">
    <property type="entry name" value="Homeodomain-like_sf"/>
</dbReference>
<dbReference type="EMBL" id="CP021255">
    <property type="protein sequence ID" value="AVD71414.1"/>
    <property type="molecule type" value="Genomic_DNA"/>
</dbReference>
<organism evidence="2 6">
    <name type="scientific">Desulfobulbus oralis</name>
    <dbReference type="NCBI Taxonomy" id="1986146"/>
    <lineage>
        <taxon>Bacteria</taxon>
        <taxon>Pseudomonadati</taxon>
        <taxon>Thermodesulfobacteriota</taxon>
        <taxon>Desulfobulbia</taxon>
        <taxon>Desulfobulbales</taxon>
        <taxon>Desulfobulbaceae</taxon>
        <taxon>Desulfobulbus</taxon>
    </lineage>
</organism>
<dbReference type="EMBL" id="CP021255">
    <property type="protein sequence ID" value="AVD70226.1"/>
    <property type="molecule type" value="Genomic_DNA"/>
</dbReference>
<dbReference type="KEGG" id="deo:CAY53_08395"/>
<dbReference type="RefSeq" id="WP_104935551.1">
    <property type="nucleotide sequence ID" value="NZ_CP021255.1"/>
</dbReference>
<dbReference type="EMBL" id="CP021255">
    <property type="protein sequence ID" value="AVD70490.1"/>
    <property type="molecule type" value="Genomic_DNA"/>
</dbReference>
<reference evidence="2" key="1">
    <citation type="submission" date="2017-05" db="EMBL/GenBank/DDBJ databases">
        <authorList>
            <person name="Song R."/>
            <person name="Chenine A.L."/>
            <person name="Ruprecht R.M."/>
        </authorList>
    </citation>
    <scope>NUCLEOTIDE SEQUENCE</scope>
    <source>
        <strain evidence="2">ORNL</strain>
    </source>
</reference>
<dbReference type="KEGG" id="deo:CAY53_01225"/>
<reference evidence="2 6" key="2">
    <citation type="journal article" date="2018" name="MBio">
        <title>Insights into the evolution of host association through the isolation and characterization of a novel human periodontal pathobiont, Desulfobulbus oralis.</title>
        <authorList>
            <person name="Cross K.L."/>
            <person name="Chirania P."/>
            <person name="Xiong W."/>
            <person name="Beall C.J."/>
            <person name="Elkins J.G."/>
            <person name="Giannone R.J."/>
            <person name="Griffen A.L."/>
            <person name="Guss A.M."/>
            <person name="Hettich R.L."/>
            <person name="Joshi S.S."/>
            <person name="Mokrzan E.M."/>
            <person name="Martin R.K."/>
            <person name="Zhulin I.B."/>
            <person name="Leys E.J."/>
            <person name="Podar M."/>
        </authorList>
    </citation>
    <scope>NUCLEOTIDE SEQUENCE [LARGE SCALE GENOMIC DNA]</scope>
    <source>
        <strain evidence="2 6">ORNL</strain>
    </source>
</reference>
<dbReference type="KEGG" id="deo:CAY53_02540"/>
<dbReference type="OrthoDB" id="5511915at2"/>
<dbReference type="KEGG" id="deo:CAY53_00965"/>
<dbReference type="Proteomes" id="UP000239867">
    <property type="component" value="Chromosome"/>
</dbReference>
<evidence type="ECO:0000313" key="4">
    <source>
        <dbReference type="EMBL" id="AVD71414.1"/>
    </source>
</evidence>
<evidence type="ECO:0000313" key="6">
    <source>
        <dbReference type="Proteomes" id="UP000239867"/>
    </source>
</evidence>
<dbReference type="Pfam" id="PF13565">
    <property type="entry name" value="HTH_32"/>
    <property type="match status" value="1"/>
</dbReference>
<sequence length="113" mass="13008">MKIAGKDFRQRAVAVYQSGEFTREEVAKMFGYTTTTIGNWMRTFKKEGRITSLPRGHRAPAFTAGEQQQLRELVRKQPDMTLEEIRTHFGKNCSLPTVSNTLARLGLTFKKRR</sequence>
<name>A0A2L1GKR8_9BACT</name>
<protein>
    <submittedName>
        <fullName evidence="2">Uncharacterized protein</fullName>
    </submittedName>
</protein>
<dbReference type="SUPFAM" id="SSF46689">
    <property type="entry name" value="Homeodomain-like"/>
    <property type="match status" value="1"/>
</dbReference>
<proteinExistence type="predicted"/>
<keyword evidence="6" id="KW-1185">Reference proteome</keyword>
<dbReference type="KEGG" id="deo:CAY53_07990"/>
<evidence type="ECO:0000313" key="1">
    <source>
        <dbReference type="EMBL" id="AVD70226.1"/>
    </source>
</evidence>
<dbReference type="EMBL" id="CP021255">
    <property type="protein sequence ID" value="AVD71481.1"/>
    <property type="molecule type" value="Genomic_DNA"/>
</dbReference>
<evidence type="ECO:0000313" key="3">
    <source>
        <dbReference type="EMBL" id="AVD70490.1"/>
    </source>
</evidence>
<accession>A0A2L1GKR8</accession>
<evidence type="ECO:0000313" key="2">
    <source>
        <dbReference type="EMBL" id="AVD70273.1"/>
    </source>
</evidence>